<feature type="region of interest" description="Disordered" evidence="1">
    <location>
        <begin position="67"/>
        <end position="138"/>
    </location>
</feature>
<protein>
    <submittedName>
        <fullName evidence="2">Uncharacterized protein</fullName>
    </submittedName>
</protein>
<feature type="non-terminal residue" evidence="2">
    <location>
        <position position="1"/>
    </location>
</feature>
<dbReference type="AlphaFoldDB" id="A0A6J4PPL1"/>
<reference evidence="2" key="1">
    <citation type="submission" date="2020-02" db="EMBL/GenBank/DDBJ databases">
        <authorList>
            <person name="Meier V. D."/>
        </authorList>
    </citation>
    <scope>NUCLEOTIDE SEQUENCE</scope>
    <source>
        <strain evidence="2">AVDCRST_MAG06</strain>
    </source>
</reference>
<gene>
    <name evidence="2" type="ORF">AVDCRST_MAG06-3369</name>
</gene>
<accession>A0A6J4PPL1</accession>
<feature type="compositionally biased region" description="Low complexity" evidence="1">
    <location>
        <begin position="67"/>
        <end position="104"/>
    </location>
</feature>
<feature type="compositionally biased region" description="Low complexity" evidence="1">
    <location>
        <begin position="118"/>
        <end position="131"/>
    </location>
</feature>
<evidence type="ECO:0000313" key="2">
    <source>
        <dbReference type="EMBL" id="CAA9418647.1"/>
    </source>
</evidence>
<feature type="region of interest" description="Disordered" evidence="1">
    <location>
        <begin position="1"/>
        <end position="52"/>
    </location>
</feature>
<feature type="compositionally biased region" description="Low complexity" evidence="1">
    <location>
        <begin position="40"/>
        <end position="52"/>
    </location>
</feature>
<sequence>CPTSRPSGRRPACSSGPPSCSRAPATSCCRRSSWRRSRRGSPSTAVSSSRSRAWWRWCSASGSCCSRVIGSPWAWPRPPSSSRSSRATSRSTSRATTPSASTPTGRDWPGCSSSRCSWPGRCGAPAPGRPWRVGDLER</sequence>
<name>A0A6J4PPL1_9ACTN</name>
<dbReference type="EMBL" id="CADCUP010000225">
    <property type="protein sequence ID" value="CAA9418647.1"/>
    <property type="molecule type" value="Genomic_DNA"/>
</dbReference>
<proteinExistence type="predicted"/>
<organism evidence="2">
    <name type="scientific">uncultured Nocardioides sp</name>
    <dbReference type="NCBI Taxonomy" id="198441"/>
    <lineage>
        <taxon>Bacteria</taxon>
        <taxon>Bacillati</taxon>
        <taxon>Actinomycetota</taxon>
        <taxon>Actinomycetes</taxon>
        <taxon>Propionibacteriales</taxon>
        <taxon>Nocardioidaceae</taxon>
        <taxon>Nocardioides</taxon>
        <taxon>environmental samples</taxon>
    </lineage>
</organism>
<feature type="non-terminal residue" evidence="2">
    <location>
        <position position="138"/>
    </location>
</feature>
<evidence type="ECO:0000256" key="1">
    <source>
        <dbReference type="SAM" id="MobiDB-lite"/>
    </source>
</evidence>